<dbReference type="EMBL" id="KV722522">
    <property type="protein sequence ID" value="OCH86572.1"/>
    <property type="molecule type" value="Genomic_DNA"/>
</dbReference>
<organism evidence="10 11">
    <name type="scientific">Obba rivulosa</name>
    <dbReference type="NCBI Taxonomy" id="1052685"/>
    <lineage>
        <taxon>Eukaryota</taxon>
        <taxon>Fungi</taxon>
        <taxon>Dikarya</taxon>
        <taxon>Basidiomycota</taxon>
        <taxon>Agaricomycotina</taxon>
        <taxon>Agaricomycetes</taxon>
        <taxon>Polyporales</taxon>
        <taxon>Gelatoporiaceae</taxon>
        <taxon>Obba</taxon>
    </lineage>
</organism>
<dbReference type="SUPFAM" id="SSF48264">
    <property type="entry name" value="Cytochrome P450"/>
    <property type="match status" value="1"/>
</dbReference>
<evidence type="ECO:0000256" key="9">
    <source>
        <dbReference type="PIRSR" id="PIRSR602403-1"/>
    </source>
</evidence>
<gene>
    <name evidence="10" type="ORF">OBBRIDRAFT_797082</name>
</gene>
<dbReference type="InterPro" id="IPR050121">
    <property type="entry name" value="Cytochrome_P450_monoxygenase"/>
</dbReference>
<reference evidence="10 11" key="1">
    <citation type="submission" date="2016-07" db="EMBL/GenBank/DDBJ databases">
        <title>Draft genome of the white-rot fungus Obba rivulosa 3A-2.</title>
        <authorList>
            <consortium name="DOE Joint Genome Institute"/>
            <person name="Miettinen O."/>
            <person name="Riley R."/>
            <person name="Acob R."/>
            <person name="Barry K."/>
            <person name="Cullen D."/>
            <person name="De Vries R."/>
            <person name="Hainaut M."/>
            <person name="Hatakka A."/>
            <person name="Henrissat B."/>
            <person name="Hilden K."/>
            <person name="Kuo R."/>
            <person name="Labutti K."/>
            <person name="Lipzen A."/>
            <person name="Makela M.R."/>
            <person name="Sandor L."/>
            <person name="Spatafora J.W."/>
            <person name="Grigoriev I.V."/>
            <person name="Hibbett D.S."/>
        </authorList>
    </citation>
    <scope>NUCLEOTIDE SEQUENCE [LARGE SCALE GENOMIC DNA]</scope>
    <source>
        <strain evidence="10 11">3A-2</strain>
    </source>
</reference>
<comment type="pathway">
    <text evidence="2">Secondary metabolite biosynthesis.</text>
</comment>
<evidence type="ECO:0000256" key="8">
    <source>
        <dbReference type="ARBA" id="ARBA00023033"/>
    </source>
</evidence>
<evidence type="ECO:0000256" key="5">
    <source>
        <dbReference type="ARBA" id="ARBA00022723"/>
    </source>
</evidence>
<protein>
    <submittedName>
        <fullName evidence="10">Cytochrome P450</fullName>
    </submittedName>
</protein>
<sequence length="543" mass="61607">MSTATILLQSVLVYFTTWSLWRFFRRLIVKSKLDNLPGPPSMSFLKGHLGQLYDPHGWNFYKSLSQDYGTVVNLRGLFGQKILYVFDPAALNSIVVKDQHVYEEASWFLKANLLMLGPGLLATLGDHHRKQRKLLNPVFSINHMRHMVPIFYEVTHKLESAIISRIRGSPREIDILHWTGRAALELVGQGGLGYSFDPLTEDVSNALGDAIKAFMPTFVPLQTYRRLLPYVADLGPPKFRRFVLDMIPDPTLQKLKKISDTVAEQSKAIFYEKKAALERKDDIAMHQIGEGKDIMSVLMRANMNVTSADKLPEQELIAQMSTLTIAAMDTTSNAISRILHLLAERQDIQEKLRAELLQARAEGDVPYDDLVHLPYLDAICREALRLYPPAPWLYRVAQKDITMPLSKPIRGVDGTMMHEIPIEKGTTVLIGVMGSNWNKAVWGEDALEWKPERWLSPLPSTVEQARIPGVYSHLMTFMGGGRACIGFKFSQIEMKVVLSVLLTTFKFSLPTRQIYWNIAGATYPTMEEQSTKAEMFLKVELLW</sequence>
<keyword evidence="6" id="KW-0560">Oxidoreductase</keyword>
<dbReference type="Proteomes" id="UP000250043">
    <property type="component" value="Unassembled WGS sequence"/>
</dbReference>
<evidence type="ECO:0000256" key="7">
    <source>
        <dbReference type="ARBA" id="ARBA00023004"/>
    </source>
</evidence>
<proteinExistence type="inferred from homology"/>
<evidence type="ECO:0000256" key="6">
    <source>
        <dbReference type="ARBA" id="ARBA00023002"/>
    </source>
</evidence>
<dbReference type="AlphaFoldDB" id="A0A8E2ATT4"/>
<evidence type="ECO:0000256" key="4">
    <source>
        <dbReference type="ARBA" id="ARBA00022617"/>
    </source>
</evidence>
<dbReference type="PANTHER" id="PTHR24305">
    <property type="entry name" value="CYTOCHROME P450"/>
    <property type="match status" value="1"/>
</dbReference>
<keyword evidence="4 9" id="KW-0349">Heme</keyword>
<dbReference type="GO" id="GO:0016705">
    <property type="term" value="F:oxidoreductase activity, acting on paired donors, with incorporation or reduction of molecular oxygen"/>
    <property type="evidence" value="ECO:0007669"/>
    <property type="project" value="InterPro"/>
</dbReference>
<dbReference type="OrthoDB" id="1470350at2759"/>
<dbReference type="Gene3D" id="1.10.630.10">
    <property type="entry name" value="Cytochrome P450"/>
    <property type="match status" value="1"/>
</dbReference>
<feature type="binding site" description="axial binding residue" evidence="9">
    <location>
        <position position="484"/>
    </location>
    <ligand>
        <name>heme</name>
        <dbReference type="ChEBI" id="CHEBI:30413"/>
    </ligand>
    <ligandPart>
        <name>Fe</name>
        <dbReference type="ChEBI" id="CHEBI:18248"/>
    </ligandPart>
</feature>
<dbReference type="PRINTS" id="PR00465">
    <property type="entry name" value="EP450IV"/>
</dbReference>
<keyword evidence="11" id="KW-1185">Reference proteome</keyword>
<comment type="similarity">
    <text evidence="3">Belongs to the cytochrome P450 family.</text>
</comment>
<dbReference type="GO" id="GO:0020037">
    <property type="term" value="F:heme binding"/>
    <property type="evidence" value="ECO:0007669"/>
    <property type="project" value="InterPro"/>
</dbReference>
<evidence type="ECO:0000313" key="11">
    <source>
        <dbReference type="Proteomes" id="UP000250043"/>
    </source>
</evidence>
<evidence type="ECO:0000313" key="10">
    <source>
        <dbReference type="EMBL" id="OCH86572.1"/>
    </source>
</evidence>
<evidence type="ECO:0000256" key="3">
    <source>
        <dbReference type="ARBA" id="ARBA00010617"/>
    </source>
</evidence>
<keyword evidence="7 9" id="KW-0408">Iron</keyword>
<comment type="cofactor">
    <cofactor evidence="1 9">
        <name>heme</name>
        <dbReference type="ChEBI" id="CHEBI:30413"/>
    </cofactor>
</comment>
<dbReference type="GO" id="GO:0005506">
    <property type="term" value="F:iron ion binding"/>
    <property type="evidence" value="ECO:0007669"/>
    <property type="project" value="InterPro"/>
</dbReference>
<keyword evidence="8" id="KW-0503">Monooxygenase</keyword>
<dbReference type="InterPro" id="IPR001128">
    <property type="entry name" value="Cyt_P450"/>
</dbReference>
<dbReference type="InterPro" id="IPR002403">
    <property type="entry name" value="Cyt_P450_E_grp-IV"/>
</dbReference>
<accession>A0A8E2ATT4</accession>
<dbReference type="Pfam" id="PF00067">
    <property type="entry name" value="p450"/>
    <property type="match status" value="1"/>
</dbReference>
<name>A0A8E2ATT4_9APHY</name>
<dbReference type="PANTHER" id="PTHR24305:SF166">
    <property type="entry name" value="CYTOCHROME P450 12A4, MITOCHONDRIAL-RELATED"/>
    <property type="match status" value="1"/>
</dbReference>
<dbReference type="PRINTS" id="PR00385">
    <property type="entry name" value="P450"/>
</dbReference>
<dbReference type="InterPro" id="IPR036396">
    <property type="entry name" value="Cyt_P450_sf"/>
</dbReference>
<keyword evidence="5 9" id="KW-0479">Metal-binding</keyword>
<dbReference type="CDD" id="cd11069">
    <property type="entry name" value="CYP_FUM15-like"/>
    <property type="match status" value="1"/>
</dbReference>
<evidence type="ECO:0000256" key="2">
    <source>
        <dbReference type="ARBA" id="ARBA00005179"/>
    </source>
</evidence>
<evidence type="ECO:0000256" key="1">
    <source>
        <dbReference type="ARBA" id="ARBA00001971"/>
    </source>
</evidence>
<dbReference type="GO" id="GO:0004497">
    <property type="term" value="F:monooxygenase activity"/>
    <property type="evidence" value="ECO:0007669"/>
    <property type="project" value="UniProtKB-KW"/>
</dbReference>